<dbReference type="Proteomes" id="UP000001542">
    <property type="component" value="Unassembled WGS sequence"/>
</dbReference>
<keyword evidence="2 9" id="KW-0479">Metal-binding</keyword>
<evidence type="ECO:0000256" key="4">
    <source>
        <dbReference type="ARBA" id="ARBA00022771"/>
    </source>
</evidence>
<evidence type="ECO:0000313" key="12">
    <source>
        <dbReference type="EMBL" id="EAY19649.1"/>
    </source>
</evidence>
<dbReference type="VEuPathDB" id="TrichDB:TVAGG3_0079320"/>
<evidence type="ECO:0000313" key="11">
    <source>
        <dbReference type="EMBL" id="EAY17598.1"/>
    </source>
</evidence>
<evidence type="ECO:0000256" key="5">
    <source>
        <dbReference type="ARBA" id="ARBA00022833"/>
    </source>
</evidence>
<dbReference type="STRING" id="5722.A2DIN6"/>
<dbReference type="GO" id="GO:0008270">
    <property type="term" value="F:zinc ion binding"/>
    <property type="evidence" value="ECO:0007669"/>
    <property type="project" value="UniProtKB-KW"/>
</dbReference>
<dbReference type="VEuPathDB" id="TrichDB:TVAG_454260"/>
<dbReference type="GO" id="GO:0022625">
    <property type="term" value="C:cytosolic large ribosomal subunit"/>
    <property type="evidence" value="ECO:0000318"/>
    <property type="project" value="GO_Central"/>
</dbReference>
<evidence type="ECO:0000256" key="3">
    <source>
        <dbReference type="ARBA" id="ARBA00022730"/>
    </source>
</evidence>
<comment type="function">
    <text evidence="9">Component of the large ribosomal subunit. The ribosome is a large ribonucleoprotein complex responsible for the synthesis of proteins in the cell.</text>
</comment>
<dbReference type="RefSeq" id="XP_001328928.1">
    <property type="nucleotide sequence ID" value="XM_001328893.1"/>
</dbReference>
<dbReference type="PANTHER" id="PTHR10768:SF0">
    <property type="entry name" value="RIBOSOMAL PROTEIN L37"/>
    <property type="match status" value="1"/>
</dbReference>
<keyword evidence="8 9" id="KW-0687">Ribonucleoprotein</keyword>
<dbReference type="InterPro" id="IPR001569">
    <property type="entry name" value="Ribosomal_eL37"/>
</dbReference>
<keyword evidence="4" id="KW-0863">Zinc-finger</keyword>
<protein>
    <recommendedName>
        <fullName evidence="9">Ribosomal protein L37</fullName>
    </recommendedName>
</protein>
<reference evidence="12" key="2">
    <citation type="journal article" date="2007" name="Science">
        <title>Draft genome sequence of the sexually transmitted pathogen Trichomonas vaginalis.</title>
        <authorList>
            <person name="Carlton J.M."/>
            <person name="Hirt R.P."/>
            <person name="Silva J.C."/>
            <person name="Delcher A.L."/>
            <person name="Schatz M."/>
            <person name="Zhao Q."/>
            <person name="Wortman J.R."/>
            <person name="Bidwell S.L."/>
            <person name="Alsmark U.C.M."/>
            <person name="Besteiro S."/>
            <person name="Sicheritz-Ponten T."/>
            <person name="Noel C.J."/>
            <person name="Dacks J.B."/>
            <person name="Foster P.G."/>
            <person name="Simillion C."/>
            <person name="Van de Peer Y."/>
            <person name="Miranda-Saavedra D."/>
            <person name="Barton G.J."/>
            <person name="Westrop G.D."/>
            <person name="Mueller S."/>
            <person name="Dessi D."/>
            <person name="Fiori P.L."/>
            <person name="Ren Q."/>
            <person name="Paulsen I."/>
            <person name="Zhang H."/>
            <person name="Bastida-Corcuera F.D."/>
            <person name="Simoes-Barbosa A."/>
            <person name="Brown M.T."/>
            <person name="Hayes R.D."/>
            <person name="Mukherjee M."/>
            <person name="Okumura C.Y."/>
            <person name="Schneider R."/>
            <person name="Smith A.J."/>
            <person name="Vanacova S."/>
            <person name="Villalvazo M."/>
            <person name="Haas B.J."/>
            <person name="Pertea M."/>
            <person name="Feldblyum T.V."/>
            <person name="Utterback T.R."/>
            <person name="Shu C.L."/>
            <person name="Osoegawa K."/>
            <person name="de Jong P.J."/>
            <person name="Hrdy I."/>
            <person name="Horvathova L."/>
            <person name="Zubacova Z."/>
            <person name="Dolezal P."/>
            <person name="Malik S.B."/>
            <person name="Logsdon J.M. Jr."/>
            <person name="Henze K."/>
            <person name="Gupta A."/>
            <person name="Wang C.C."/>
            <person name="Dunne R.L."/>
            <person name="Upcroft J.A."/>
            <person name="Upcroft P."/>
            <person name="White O."/>
            <person name="Salzberg S.L."/>
            <person name="Tang P."/>
            <person name="Chiu C.-H."/>
            <person name="Lee Y.-S."/>
            <person name="Embley T.M."/>
            <person name="Coombs G.H."/>
            <person name="Mottram J.C."/>
            <person name="Tachezy J."/>
            <person name="Fraser-Liggett C.M."/>
            <person name="Johnson P.J."/>
        </authorList>
    </citation>
    <scope>NUCLEOTIDE SEQUENCE [LARGE SCALE GENOMIC DNA]</scope>
    <source>
        <strain evidence="12">G3</strain>
    </source>
</reference>
<dbReference type="GO" id="GO:0003735">
    <property type="term" value="F:structural constituent of ribosome"/>
    <property type="evidence" value="ECO:0007669"/>
    <property type="project" value="InterPro"/>
</dbReference>
<dbReference type="Gene3D" id="2.20.25.30">
    <property type="match status" value="1"/>
</dbReference>
<evidence type="ECO:0000256" key="2">
    <source>
        <dbReference type="ARBA" id="ARBA00022723"/>
    </source>
</evidence>
<sequence>MGAGTPSFGPRHNKTHTICRRCGNRCFHIQKGKCAKCGYPDATMRHYDWEKKAHRKRAQGSGEMRHLKVTFAKLQRAYAPK</sequence>
<dbReference type="VEuPathDB" id="TrichDB:TVAGG3_0552900"/>
<dbReference type="GO" id="GO:0019843">
    <property type="term" value="F:rRNA binding"/>
    <property type="evidence" value="ECO:0007669"/>
    <property type="project" value="UniProtKB-KW"/>
</dbReference>
<proteinExistence type="inferred from homology"/>
<dbReference type="KEGG" id="tva:4774716"/>
<dbReference type="AlphaFoldDB" id="A2DIN6"/>
<dbReference type="EMBL" id="DS113229">
    <property type="protein sequence ID" value="EAY17598.1"/>
    <property type="molecule type" value="Genomic_DNA"/>
</dbReference>
<evidence type="ECO:0000313" key="10">
    <source>
        <dbReference type="EMBL" id="EAY16705.1"/>
    </source>
</evidence>
<comment type="similarity">
    <text evidence="1 9">Belongs to the eukaryotic ribosomal protein eL37 family.</text>
</comment>
<dbReference type="InterPro" id="IPR018267">
    <property type="entry name" value="Ribosomal_eL37_CS"/>
</dbReference>
<dbReference type="InterPro" id="IPR011332">
    <property type="entry name" value="Ribosomal_zn-bd"/>
</dbReference>
<dbReference type="RefSeq" id="XP_001329733.1">
    <property type="nucleotide sequence ID" value="XM_001329698.1"/>
</dbReference>
<keyword evidence="7 9" id="KW-0689">Ribosomal protein</keyword>
<evidence type="ECO:0000256" key="9">
    <source>
        <dbReference type="RuleBase" id="RU000576"/>
    </source>
</evidence>
<dbReference type="FunFam" id="2.20.25.30:FF:000006">
    <property type="entry name" value="Ribosomal protein L37"/>
    <property type="match status" value="1"/>
</dbReference>
<gene>
    <name evidence="10" type="ORF">TVAG_067100</name>
    <name evidence="12" type="ORF">TVAG_432450</name>
    <name evidence="11" type="ORF">TVAG_454260</name>
</gene>
<dbReference type="GO" id="GO:0006412">
    <property type="term" value="P:translation"/>
    <property type="evidence" value="ECO:0007669"/>
    <property type="project" value="InterPro"/>
</dbReference>
<accession>A2DIN6</accession>
<dbReference type="KEGG" id="tva:5465180"/>
<dbReference type="GO" id="GO:0003723">
    <property type="term" value="F:RNA binding"/>
    <property type="evidence" value="ECO:0000318"/>
    <property type="project" value="GO_Central"/>
</dbReference>
<evidence type="ECO:0000256" key="8">
    <source>
        <dbReference type="ARBA" id="ARBA00023274"/>
    </source>
</evidence>
<dbReference type="OrthoDB" id="10259236at2759"/>
<dbReference type="SUPFAM" id="SSF57829">
    <property type="entry name" value="Zn-binding ribosomal proteins"/>
    <property type="match status" value="1"/>
</dbReference>
<dbReference type="KEGG" id="tva:4775615"/>
<dbReference type="PROSITE" id="PS01077">
    <property type="entry name" value="RIBOSOMAL_L37E"/>
    <property type="match status" value="1"/>
</dbReference>
<dbReference type="InterPro" id="IPR011331">
    <property type="entry name" value="Ribosomal_eL37/eL43"/>
</dbReference>
<dbReference type="eggNOG" id="KOG3475">
    <property type="taxonomic scope" value="Eukaryota"/>
</dbReference>
<dbReference type="FunCoup" id="A2DIN6">
    <property type="interactions" value="377"/>
</dbReference>
<evidence type="ECO:0000313" key="13">
    <source>
        <dbReference type="Proteomes" id="UP000001542"/>
    </source>
</evidence>
<evidence type="ECO:0000256" key="1">
    <source>
        <dbReference type="ARBA" id="ARBA00009805"/>
    </source>
</evidence>
<dbReference type="SMR" id="A2DIN6"/>
<dbReference type="RefSeq" id="XP_001580635.1">
    <property type="nucleotide sequence ID" value="XM_001580585.1"/>
</dbReference>
<keyword evidence="6 9" id="KW-0694">RNA-binding</keyword>
<organism evidence="12 13">
    <name type="scientific">Trichomonas vaginalis (strain ATCC PRA-98 / G3)</name>
    <dbReference type="NCBI Taxonomy" id="412133"/>
    <lineage>
        <taxon>Eukaryota</taxon>
        <taxon>Metamonada</taxon>
        <taxon>Parabasalia</taxon>
        <taxon>Trichomonadida</taxon>
        <taxon>Trichomonadidae</taxon>
        <taxon>Trichomonas</taxon>
    </lineage>
</organism>
<keyword evidence="13" id="KW-1185">Reference proteome</keyword>
<dbReference type="EMBL" id="DS113239">
    <property type="protein sequence ID" value="EAY16705.1"/>
    <property type="molecule type" value="Genomic_DNA"/>
</dbReference>
<evidence type="ECO:0000256" key="7">
    <source>
        <dbReference type="ARBA" id="ARBA00022980"/>
    </source>
</evidence>
<name>A2DIN6_TRIV3</name>
<dbReference type="Pfam" id="PF01907">
    <property type="entry name" value="Ribosomal_L37e"/>
    <property type="match status" value="1"/>
</dbReference>
<dbReference type="EMBL" id="DS113205">
    <property type="protein sequence ID" value="EAY19649.1"/>
    <property type="molecule type" value="Genomic_DNA"/>
</dbReference>
<dbReference type="PANTHER" id="PTHR10768">
    <property type="entry name" value="60S RIBOSOMAL PROTEIN L37"/>
    <property type="match status" value="1"/>
</dbReference>
<dbReference type="VEuPathDB" id="TrichDB:TVAGG3_0562790"/>
<evidence type="ECO:0000256" key="6">
    <source>
        <dbReference type="ARBA" id="ARBA00022884"/>
    </source>
</evidence>
<reference evidence="12" key="1">
    <citation type="submission" date="2006-10" db="EMBL/GenBank/DDBJ databases">
        <authorList>
            <person name="Amadeo P."/>
            <person name="Zhao Q."/>
            <person name="Wortman J."/>
            <person name="Fraser-Liggett C."/>
            <person name="Carlton J."/>
        </authorList>
    </citation>
    <scope>NUCLEOTIDE SEQUENCE</scope>
    <source>
        <strain evidence="12">G3</strain>
    </source>
</reference>
<keyword evidence="5 9" id="KW-0862">Zinc</keyword>
<keyword evidence="3 9" id="KW-0699">rRNA-binding</keyword>